<dbReference type="EMBL" id="CDMY01000091">
    <property type="protein sequence ID" value="CEL92626.1"/>
    <property type="molecule type" value="Genomic_DNA"/>
</dbReference>
<sequence length="748" mass="82424">MPSRAFSRWASSLDAHSSVRFPGLQSCAMAMARSGRSGRSALPLTAAILAGGVVAGCVASKHFQHLLLMHTRQRQSCSSAARCESPQDSTSSTSTPTSTTSSIFPFASSAKERLIIFCKYPRPGFSKTRLAPALGPGGAALAHKEMAEDTFRLGRAFQLDRRKASSSSSDGVPDVEIFLVGESKIKFRRWLKRALIDPSVSAAAAAGAGAGGGAGGGDAGGKKDKHEVAAKWEDRLEAAQDFYDERRNIFSGFTLPAVPIKDALMPLVHKALGTDKDTDTDKDKDKEGKEATEKKPLSPAQKQRKEEQQLAFRLEPQPDGDLGQKLRQAFVRAFGEGRQRVVSVGTDCPDLSVDLLREAFDHLKKDKTVVVGPATDGGYYLIGLSERCDALFQDIDWSTSKVLSQALQRAKDAGFKVHKLPTLSDIDTPSDLPVLEKARARAGRVPSRAIRERTCSIGVVIPTLNEAATIATTIHTLLYRASSPTAHNIQVVVSDAGSTDGTYEKVKQLVRDHPKRVRYVWGRRSRAEQFNRGVDAFDTPPDILFFLHGDTTMAHGWDRDLVDALLSDPFNVAGAFRFKVDSPRWLLRAIEWSVLKRCEWFQFPYGDQGLFMAHSTFQRLGGFRTDHPIMEDFEIVQRLRKMGRIALTKEDATTSARRWDLHGVPKVTFLNWFFALAYLWGVSPKTIYKWYYGRPAAREDRPADAVPADLPPTEKPPPIVPRPARVPKIPEFGSGAGPDFQDQLRPPE</sequence>
<dbReference type="SUPFAM" id="SSF53448">
    <property type="entry name" value="Nucleotide-diphospho-sugar transferases"/>
    <property type="match status" value="2"/>
</dbReference>
<feature type="region of interest" description="Disordered" evidence="1">
    <location>
        <begin position="79"/>
        <end position="102"/>
    </location>
</feature>
<dbReference type="Pfam" id="PF09837">
    <property type="entry name" value="DUF2064"/>
    <property type="match status" value="1"/>
</dbReference>
<dbReference type="NCBIfam" id="TIGR04283">
    <property type="entry name" value="glyco_like_mftF"/>
    <property type="match status" value="1"/>
</dbReference>
<dbReference type="InterPro" id="IPR001173">
    <property type="entry name" value="Glyco_trans_2-like"/>
</dbReference>
<evidence type="ECO:0000313" key="4">
    <source>
        <dbReference type="Proteomes" id="UP000041254"/>
    </source>
</evidence>
<dbReference type="OrthoDB" id="191769at2759"/>
<proteinExistence type="predicted"/>
<dbReference type="PANTHER" id="PTHR36529">
    <property type="entry name" value="SLL1095 PROTEIN"/>
    <property type="match status" value="1"/>
</dbReference>
<feature type="compositionally biased region" description="Low complexity" evidence="1">
    <location>
        <begin position="89"/>
        <end position="102"/>
    </location>
</feature>
<dbReference type="CDD" id="cd02522">
    <property type="entry name" value="GT_2_like_a"/>
    <property type="match status" value="1"/>
</dbReference>
<keyword evidence="4" id="KW-1185">Reference proteome</keyword>
<evidence type="ECO:0000256" key="1">
    <source>
        <dbReference type="SAM" id="MobiDB-lite"/>
    </source>
</evidence>
<dbReference type="AlphaFoldDB" id="A0A0G4EBG7"/>
<dbReference type="Proteomes" id="UP000041254">
    <property type="component" value="Unassembled WGS sequence"/>
</dbReference>
<name>A0A0G4EBG7_VITBC</name>
<evidence type="ECO:0000313" key="3">
    <source>
        <dbReference type="EMBL" id="CEL92626.1"/>
    </source>
</evidence>
<feature type="region of interest" description="Disordered" evidence="1">
    <location>
        <begin position="206"/>
        <end position="226"/>
    </location>
</feature>
<reference evidence="3 4" key="1">
    <citation type="submission" date="2014-11" db="EMBL/GenBank/DDBJ databases">
        <authorList>
            <person name="Zhu J."/>
            <person name="Qi W."/>
            <person name="Song R."/>
        </authorList>
    </citation>
    <scope>NUCLEOTIDE SEQUENCE [LARGE SCALE GENOMIC DNA]</scope>
</reference>
<gene>
    <name evidence="3" type="ORF">Vbra_6904</name>
</gene>
<feature type="compositionally biased region" description="Pro residues" evidence="1">
    <location>
        <begin position="709"/>
        <end position="721"/>
    </location>
</feature>
<dbReference type="InterPro" id="IPR018641">
    <property type="entry name" value="Trfase_1_rSAM/seldom-assoc"/>
</dbReference>
<dbReference type="Gene3D" id="3.90.550.10">
    <property type="entry name" value="Spore Coat Polysaccharide Biosynthesis Protein SpsA, Chain A"/>
    <property type="match status" value="3"/>
</dbReference>
<organism evidence="3 4">
    <name type="scientific">Vitrella brassicaformis (strain CCMP3155)</name>
    <dbReference type="NCBI Taxonomy" id="1169540"/>
    <lineage>
        <taxon>Eukaryota</taxon>
        <taxon>Sar</taxon>
        <taxon>Alveolata</taxon>
        <taxon>Colpodellida</taxon>
        <taxon>Vitrellaceae</taxon>
        <taxon>Vitrella</taxon>
    </lineage>
</organism>
<dbReference type="InterPro" id="IPR026461">
    <property type="entry name" value="Trfase_2_rSAM/seldom_assoc"/>
</dbReference>
<evidence type="ECO:0000259" key="2">
    <source>
        <dbReference type="Pfam" id="PF00535"/>
    </source>
</evidence>
<dbReference type="VEuPathDB" id="CryptoDB:Vbra_6904"/>
<feature type="compositionally biased region" description="Basic and acidic residues" evidence="1">
    <location>
        <begin position="273"/>
        <end position="296"/>
    </location>
</feature>
<feature type="region of interest" description="Disordered" evidence="1">
    <location>
        <begin position="701"/>
        <end position="748"/>
    </location>
</feature>
<dbReference type="Pfam" id="PF00535">
    <property type="entry name" value="Glycos_transf_2"/>
    <property type="match status" value="1"/>
</dbReference>
<dbReference type="InterPro" id="IPR029044">
    <property type="entry name" value="Nucleotide-diphossugar_trans"/>
</dbReference>
<dbReference type="InParanoid" id="A0A0G4EBG7"/>
<protein>
    <recommendedName>
        <fullName evidence="2">Glycosyltransferase 2-like domain-containing protein</fullName>
    </recommendedName>
</protein>
<feature type="region of interest" description="Disordered" evidence="1">
    <location>
        <begin position="273"/>
        <end position="309"/>
    </location>
</feature>
<dbReference type="STRING" id="1169540.A0A0G4EBG7"/>
<dbReference type="PANTHER" id="PTHR36529:SF1">
    <property type="entry name" value="GLYCOSYLTRANSFERASE"/>
    <property type="match status" value="1"/>
</dbReference>
<dbReference type="NCBIfam" id="TIGR04282">
    <property type="entry name" value="glyco_like_cofC"/>
    <property type="match status" value="1"/>
</dbReference>
<feature type="compositionally biased region" description="Gly residues" evidence="1">
    <location>
        <begin position="208"/>
        <end position="219"/>
    </location>
</feature>
<accession>A0A0G4EBG7</accession>
<feature type="domain" description="Glycosyltransferase 2-like" evidence="2">
    <location>
        <begin position="459"/>
        <end position="590"/>
    </location>
</feature>